<dbReference type="EMBL" id="CP012700">
    <property type="protein sequence ID" value="ALH80881.1"/>
    <property type="molecule type" value="Genomic_DNA"/>
</dbReference>
<dbReference type="AlphaFoldDB" id="A0A0N9V975"/>
<gene>
    <name evidence="2" type="ORF">AN936_11020</name>
</gene>
<dbReference type="InterPro" id="IPR002347">
    <property type="entry name" value="SDR_fam"/>
</dbReference>
<sequence>MGKLSGRAAIVTGGTDGIGYAIVSRLLDDGAQVLFCGRTQARGDEALRRLANPDAHFMATDVGEEGDVEALIAHAVELFGGLDILVNNAAVAAVALIHEHSTEDWRRSNAVNYDSVFFSSRAAIPHLRKTKGTIINIASISGLGGEGAYPSYSAQKGAVIQLTRAMAVYHAREGVRINAICPGFIETPATDAFKALPDLLDRWIKEIPAQRPGRPEEIANLTAFLASDEAGFMFGSIVVADGGVSAGSGQPTQVPLG</sequence>
<protein>
    <recommendedName>
        <fullName evidence="4">Short-chain dehydrogenase</fullName>
    </recommendedName>
</protein>
<evidence type="ECO:0000256" key="1">
    <source>
        <dbReference type="ARBA" id="ARBA00006484"/>
    </source>
</evidence>
<dbReference type="PATRIC" id="fig|33050.5.peg.2281"/>
<evidence type="ECO:0008006" key="4">
    <source>
        <dbReference type="Google" id="ProtNLM"/>
    </source>
</evidence>
<accession>A0A0N9V975</accession>
<dbReference type="Gene3D" id="3.40.50.720">
    <property type="entry name" value="NAD(P)-binding Rossmann-like Domain"/>
    <property type="match status" value="1"/>
</dbReference>
<dbReference type="Proteomes" id="UP000058074">
    <property type="component" value="Chromosome"/>
</dbReference>
<dbReference type="InterPro" id="IPR036291">
    <property type="entry name" value="NAD(P)-bd_dom_sf"/>
</dbReference>
<dbReference type="FunFam" id="3.40.50.720:FF:000084">
    <property type="entry name" value="Short-chain dehydrogenase reductase"/>
    <property type="match status" value="1"/>
</dbReference>
<dbReference type="GO" id="GO:0016616">
    <property type="term" value="F:oxidoreductase activity, acting on the CH-OH group of donors, NAD or NADP as acceptor"/>
    <property type="evidence" value="ECO:0007669"/>
    <property type="project" value="TreeGrafter"/>
</dbReference>
<dbReference type="PRINTS" id="PR00080">
    <property type="entry name" value="SDRFAMILY"/>
</dbReference>
<evidence type="ECO:0000313" key="3">
    <source>
        <dbReference type="Proteomes" id="UP000058074"/>
    </source>
</evidence>
<organism evidence="2 3">
    <name type="scientific">Sphingopyxis macrogoltabida</name>
    <name type="common">Sphingomonas macrogoltabidus</name>
    <dbReference type="NCBI Taxonomy" id="33050"/>
    <lineage>
        <taxon>Bacteria</taxon>
        <taxon>Pseudomonadati</taxon>
        <taxon>Pseudomonadota</taxon>
        <taxon>Alphaproteobacteria</taxon>
        <taxon>Sphingomonadales</taxon>
        <taxon>Sphingomonadaceae</taxon>
        <taxon>Sphingopyxis</taxon>
    </lineage>
</organism>
<dbReference type="Pfam" id="PF13561">
    <property type="entry name" value="adh_short_C2"/>
    <property type="match status" value="1"/>
</dbReference>
<reference evidence="2 3" key="1">
    <citation type="journal article" date="2015" name="Genome Announc.">
        <title>Complete Genome Sequence of Polypropylene Glycol- and Polyethylene Glycol-Degrading Sphingopyxis macrogoltabida Strain EY-1.</title>
        <authorList>
            <person name="Ohtsubo Y."/>
            <person name="Nagata Y."/>
            <person name="Numata M."/>
            <person name="Tsuchikane K."/>
            <person name="Hosoyama A."/>
            <person name="Yamazoe A."/>
            <person name="Tsuda M."/>
            <person name="Fujita N."/>
            <person name="Kawai F."/>
        </authorList>
    </citation>
    <scope>NUCLEOTIDE SEQUENCE [LARGE SCALE GENOMIC DNA]</scope>
    <source>
        <strain evidence="2 3">EY-1</strain>
    </source>
</reference>
<dbReference type="PRINTS" id="PR00081">
    <property type="entry name" value="GDHRDH"/>
</dbReference>
<dbReference type="RefSeq" id="WP_054588184.1">
    <property type="nucleotide sequence ID" value="NZ_CP012700.1"/>
</dbReference>
<dbReference type="KEGG" id="smag:AN936_11020"/>
<dbReference type="OrthoDB" id="9804774at2"/>
<dbReference type="NCBIfam" id="NF005559">
    <property type="entry name" value="PRK07231.1"/>
    <property type="match status" value="1"/>
</dbReference>
<evidence type="ECO:0000313" key="2">
    <source>
        <dbReference type="EMBL" id="ALH80881.1"/>
    </source>
</evidence>
<dbReference type="SUPFAM" id="SSF51735">
    <property type="entry name" value="NAD(P)-binding Rossmann-fold domains"/>
    <property type="match status" value="1"/>
</dbReference>
<dbReference type="PANTHER" id="PTHR42760">
    <property type="entry name" value="SHORT-CHAIN DEHYDROGENASES/REDUCTASES FAMILY MEMBER"/>
    <property type="match status" value="1"/>
</dbReference>
<comment type="similarity">
    <text evidence="1">Belongs to the short-chain dehydrogenases/reductases (SDR) family.</text>
</comment>
<name>A0A0N9V975_SPHMC</name>
<dbReference type="CDD" id="cd05233">
    <property type="entry name" value="SDR_c"/>
    <property type="match status" value="1"/>
</dbReference>
<proteinExistence type="inferred from homology"/>